<organism evidence="3 4">
    <name type="scientific">Epibacterium ulvae</name>
    <dbReference type="NCBI Taxonomy" id="1156985"/>
    <lineage>
        <taxon>Bacteria</taxon>
        <taxon>Pseudomonadati</taxon>
        <taxon>Pseudomonadota</taxon>
        <taxon>Alphaproteobacteria</taxon>
        <taxon>Rhodobacterales</taxon>
        <taxon>Roseobacteraceae</taxon>
        <taxon>Epibacterium</taxon>
    </lineage>
</organism>
<reference evidence="3 4" key="1">
    <citation type="submission" date="2016-10" db="EMBL/GenBank/DDBJ databases">
        <authorList>
            <person name="de Groot N.N."/>
        </authorList>
    </citation>
    <scope>NUCLEOTIDE SEQUENCE [LARGE SCALE GENOMIC DNA]</scope>
    <source>
        <strain evidence="3 4">U95</strain>
    </source>
</reference>
<dbReference type="InterPro" id="IPR005545">
    <property type="entry name" value="YCII"/>
</dbReference>
<feature type="domain" description="YCII-related" evidence="2">
    <location>
        <begin position="3"/>
        <end position="88"/>
    </location>
</feature>
<dbReference type="Proteomes" id="UP000198767">
    <property type="component" value="Unassembled WGS sequence"/>
</dbReference>
<dbReference type="Gene3D" id="3.30.70.1060">
    <property type="entry name" value="Dimeric alpha+beta barrel"/>
    <property type="match status" value="1"/>
</dbReference>
<dbReference type="OrthoDB" id="7708313at2"/>
<keyword evidence="4" id="KW-1185">Reference proteome</keyword>
<dbReference type="Pfam" id="PF03795">
    <property type="entry name" value="YCII"/>
    <property type="match status" value="1"/>
</dbReference>
<dbReference type="InterPro" id="IPR011008">
    <property type="entry name" value="Dimeric_a/b-barrel"/>
</dbReference>
<dbReference type="RefSeq" id="WP_090217564.1">
    <property type="nucleotide sequence ID" value="NZ_CANLDO010000024.1"/>
</dbReference>
<comment type="similarity">
    <text evidence="1">Belongs to the YciI family.</text>
</comment>
<accession>A0A1G5QAS4</accession>
<dbReference type="EMBL" id="FMWG01000003">
    <property type="protein sequence ID" value="SCZ58797.1"/>
    <property type="molecule type" value="Genomic_DNA"/>
</dbReference>
<evidence type="ECO:0000313" key="3">
    <source>
        <dbReference type="EMBL" id="SCZ58797.1"/>
    </source>
</evidence>
<evidence type="ECO:0000259" key="2">
    <source>
        <dbReference type="Pfam" id="PF03795"/>
    </source>
</evidence>
<dbReference type="SUPFAM" id="SSF54909">
    <property type="entry name" value="Dimeric alpha+beta barrel"/>
    <property type="match status" value="1"/>
</dbReference>
<sequence length="99" mass="11547">MTRWAVIFRDEPEMLKIRADRSLRDAHVAYAKSHPELLIGGGLKPDTNTEFCGALWIVEADKREDVETLVREDPFFVEEHRQFEIFTWGKILEDQTATL</sequence>
<proteinExistence type="inferred from homology"/>
<evidence type="ECO:0000313" key="4">
    <source>
        <dbReference type="Proteomes" id="UP000198767"/>
    </source>
</evidence>
<evidence type="ECO:0000256" key="1">
    <source>
        <dbReference type="ARBA" id="ARBA00007689"/>
    </source>
</evidence>
<dbReference type="AlphaFoldDB" id="A0A1G5QAS4"/>
<gene>
    <name evidence="3" type="ORF">SAMN04488118_103403</name>
</gene>
<name>A0A1G5QAS4_9RHOB</name>
<protein>
    <recommendedName>
        <fullName evidence="2">YCII-related domain-containing protein</fullName>
    </recommendedName>
</protein>